<gene>
    <name evidence="1" type="ORF">Pyn_18825</name>
</gene>
<comment type="caution">
    <text evidence="1">The sequence shown here is derived from an EMBL/GenBank/DDBJ whole genome shotgun (WGS) entry which is preliminary data.</text>
</comment>
<evidence type="ECO:0000313" key="1">
    <source>
        <dbReference type="EMBL" id="PQQ19945.1"/>
    </source>
</evidence>
<keyword evidence="2" id="KW-1185">Reference proteome</keyword>
<sequence length="51" mass="5345">MGDQKISQPSASAELTDVEDHALTSKDGFLGKISEMENSLAALFQPANPPG</sequence>
<dbReference type="AlphaFoldDB" id="A0A314ZJ65"/>
<dbReference type="Proteomes" id="UP000250321">
    <property type="component" value="Unassembled WGS sequence"/>
</dbReference>
<proteinExistence type="predicted"/>
<reference evidence="1 2" key="1">
    <citation type="submission" date="2018-02" db="EMBL/GenBank/DDBJ databases">
        <title>Draft genome of wild Prunus yedoensis var. nudiflora.</title>
        <authorList>
            <person name="Baek S."/>
            <person name="Kim J.-H."/>
            <person name="Choi K."/>
            <person name="Kim G.-B."/>
            <person name="Cho A."/>
            <person name="Jang H."/>
            <person name="Shin C.-H."/>
            <person name="Yu H.-J."/>
            <person name="Mun J.-H."/>
        </authorList>
    </citation>
    <scope>NUCLEOTIDE SEQUENCE [LARGE SCALE GENOMIC DNA]</scope>
    <source>
        <strain evidence="2">cv. Jeju island</strain>
        <tissue evidence="1">Leaf</tissue>
    </source>
</reference>
<organism evidence="1 2">
    <name type="scientific">Prunus yedoensis var. nudiflora</name>
    <dbReference type="NCBI Taxonomy" id="2094558"/>
    <lineage>
        <taxon>Eukaryota</taxon>
        <taxon>Viridiplantae</taxon>
        <taxon>Streptophyta</taxon>
        <taxon>Embryophyta</taxon>
        <taxon>Tracheophyta</taxon>
        <taxon>Spermatophyta</taxon>
        <taxon>Magnoliopsida</taxon>
        <taxon>eudicotyledons</taxon>
        <taxon>Gunneridae</taxon>
        <taxon>Pentapetalae</taxon>
        <taxon>rosids</taxon>
        <taxon>fabids</taxon>
        <taxon>Rosales</taxon>
        <taxon>Rosaceae</taxon>
        <taxon>Amygdaloideae</taxon>
        <taxon>Amygdaleae</taxon>
        <taxon>Prunus</taxon>
    </lineage>
</organism>
<evidence type="ECO:0000313" key="2">
    <source>
        <dbReference type="Proteomes" id="UP000250321"/>
    </source>
</evidence>
<dbReference type="OrthoDB" id="10385308at2759"/>
<dbReference type="EMBL" id="PJQY01000051">
    <property type="protein sequence ID" value="PQQ19945.1"/>
    <property type="molecule type" value="Genomic_DNA"/>
</dbReference>
<protein>
    <submittedName>
        <fullName evidence="1">Uncharacterized protein</fullName>
    </submittedName>
</protein>
<accession>A0A314ZJ65</accession>
<name>A0A314ZJ65_PRUYE</name>